<dbReference type="InterPro" id="IPR004313">
    <property type="entry name" value="ARD"/>
</dbReference>
<dbReference type="Pfam" id="PF03079">
    <property type="entry name" value="ARD"/>
    <property type="match status" value="1"/>
</dbReference>
<sequence length="183" mass="20430">MSHLCVFHSSNTRQPTKLLNHHEDIARELAAIGVAFERREPAPSVTAETPVDQVLTACQGEIGRLRELHGYVLADVFRQDESQPQKVRDAQRAALLAERTGEAQAWLLVAGRGLFHLRVDEQVYALMCEKGDLLALPAGIRHWFDAGERPRITAIRLRADENDMADGKTGDDPASQYPAFDDY</sequence>
<dbReference type="InterPro" id="IPR014710">
    <property type="entry name" value="RmlC-like_jellyroll"/>
</dbReference>
<dbReference type="GO" id="GO:0010309">
    <property type="term" value="F:acireductone dioxygenase [iron(II)-requiring] activity"/>
    <property type="evidence" value="ECO:0007669"/>
    <property type="project" value="InterPro"/>
</dbReference>
<keyword evidence="2" id="KW-0223">Dioxygenase</keyword>
<proteinExistence type="predicted"/>
<gene>
    <name evidence="2" type="ORF">DFQ45_10124</name>
</gene>
<dbReference type="InterPro" id="IPR011051">
    <property type="entry name" value="RmlC_Cupin_sf"/>
</dbReference>
<dbReference type="EMBL" id="SNYK01000001">
    <property type="protein sequence ID" value="TDQ39896.1"/>
    <property type="molecule type" value="Genomic_DNA"/>
</dbReference>
<dbReference type="SUPFAM" id="SSF51182">
    <property type="entry name" value="RmlC-like cupins"/>
    <property type="match status" value="1"/>
</dbReference>
<evidence type="ECO:0000313" key="2">
    <source>
        <dbReference type="EMBL" id="TDQ39896.1"/>
    </source>
</evidence>
<evidence type="ECO:0000313" key="3">
    <source>
        <dbReference type="Proteomes" id="UP000294575"/>
    </source>
</evidence>
<protein>
    <submittedName>
        <fullName evidence="2">Acireductone dioxygenase apoprotein</fullName>
    </submittedName>
</protein>
<name>A0A4R6U2L7_9GAMM</name>
<organism evidence="2 3">
    <name type="scientific">Thiopseudomonas denitrificans</name>
    <dbReference type="NCBI Taxonomy" id="1501432"/>
    <lineage>
        <taxon>Bacteria</taxon>
        <taxon>Pseudomonadati</taxon>
        <taxon>Pseudomonadota</taxon>
        <taxon>Gammaproteobacteria</taxon>
        <taxon>Pseudomonadales</taxon>
        <taxon>Pseudomonadaceae</taxon>
        <taxon>Thiopseudomonas</taxon>
    </lineage>
</organism>
<feature type="region of interest" description="Disordered" evidence="1">
    <location>
        <begin position="162"/>
        <end position="183"/>
    </location>
</feature>
<keyword evidence="3" id="KW-1185">Reference proteome</keyword>
<dbReference type="Proteomes" id="UP000294575">
    <property type="component" value="Unassembled WGS sequence"/>
</dbReference>
<dbReference type="OrthoDB" id="9795636at2"/>
<reference evidence="2 3" key="1">
    <citation type="submission" date="2019-03" db="EMBL/GenBank/DDBJ databases">
        <title>Genomic Encyclopedia of Type Strains, Phase IV (KMG-IV): sequencing the most valuable type-strain genomes for metagenomic binning, comparative biology and taxonomic classification.</title>
        <authorList>
            <person name="Goeker M."/>
        </authorList>
    </citation>
    <scope>NUCLEOTIDE SEQUENCE [LARGE SCALE GENOMIC DNA]</scope>
    <source>
        <strain evidence="2 3">DSM 28679</strain>
    </source>
</reference>
<dbReference type="Gene3D" id="2.60.120.10">
    <property type="entry name" value="Jelly Rolls"/>
    <property type="match status" value="1"/>
</dbReference>
<accession>A0A4R6U2L7</accession>
<comment type="caution">
    <text evidence="2">The sequence shown here is derived from an EMBL/GenBank/DDBJ whole genome shotgun (WGS) entry which is preliminary data.</text>
</comment>
<evidence type="ECO:0000256" key="1">
    <source>
        <dbReference type="SAM" id="MobiDB-lite"/>
    </source>
</evidence>
<keyword evidence="2" id="KW-0560">Oxidoreductase</keyword>
<feature type="compositionally biased region" description="Basic and acidic residues" evidence="1">
    <location>
        <begin position="162"/>
        <end position="171"/>
    </location>
</feature>
<dbReference type="AlphaFoldDB" id="A0A4R6U2L7"/>
<dbReference type="RefSeq" id="WP_101496543.1">
    <property type="nucleotide sequence ID" value="NZ_LNJZ01000006.1"/>
</dbReference>
<dbReference type="CDD" id="cd02232">
    <property type="entry name" value="cupin_ARD"/>
    <property type="match status" value="1"/>
</dbReference>